<comment type="caution">
    <text evidence="1">The sequence shown here is derived from an EMBL/GenBank/DDBJ whole genome shotgun (WGS) entry which is preliminary data.</text>
</comment>
<accession>A0ABR4R8H6</accession>
<proteinExistence type="predicted"/>
<keyword evidence="2" id="KW-1185">Reference proteome</keyword>
<evidence type="ECO:0000313" key="1">
    <source>
        <dbReference type="EMBL" id="KCV30944.1"/>
    </source>
</evidence>
<name>A0ABR4R8H6_BORBO</name>
<protein>
    <submittedName>
        <fullName evidence="1">N-acetyltransferase YedL</fullName>
    </submittedName>
</protein>
<dbReference type="Proteomes" id="UP000025756">
    <property type="component" value="Unassembled WGS sequence"/>
</dbReference>
<sequence length="152" mass="16137">MTAIVAPRPHLPAMSAEAIDRVRRLEGALAELPQVEIPTAHLFHAGVYARTIRIPAGVALTGALIKVSTVLIFSGHATVFIGGEAVELRGYHVIPASAGRKQAFVAHADTDLTMLFPSEARSVAEAEAEFTDEADLLLSHQQGAETITFTGE</sequence>
<organism evidence="1 2">
    <name type="scientific">Bordetella bronchiseptica 00-P-2796</name>
    <dbReference type="NCBI Taxonomy" id="1331199"/>
    <lineage>
        <taxon>Bacteria</taxon>
        <taxon>Pseudomonadati</taxon>
        <taxon>Pseudomonadota</taxon>
        <taxon>Betaproteobacteria</taxon>
        <taxon>Burkholderiales</taxon>
        <taxon>Alcaligenaceae</taxon>
        <taxon>Bordetella</taxon>
    </lineage>
</organism>
<evidence type="ECO:0000313" key="2">
    <source>
        <dbReference type="Proteomes" id="UP000025756"/>
    </source>
</evidence>
<dbReference type="EMBL" id="JGWH01000173">
    <property type="protein sequence ID" value="KCV30944.1"/>
    <property type="molecule type" value="Genomic_DNA"/>
</dbReference>
<gene>
    <name evidence="1" type="ORF">L490_1463</name>
</gene>
<dbReference type="RefSeq" id="WP_015973937.1">
    <property type="nucleotide sequence ID" value="NZ_JGWH01000173.1"/>
</dbReference>
<reference evidence="1 2" key="1">
    <citation type="submission" date="2014-03" db="EMBL/GenBank/DDBJ databases">
        <title>Genome sequence of Bordetella bronchiseptica.</title>
        <authorList>
            <person name="Harvill E."/>
            <person name="Goodfield L.L."/>
            <person name="Ivanov Y.V."/>
            <person name="Meyer J.A."/>
            <person name="Muse S.J."/>
            <person name="Jacobs N."/>
            <person name="Bendor L."/>
            <person name="Smallridge W.E."/>
            <person name="Brinkac L.M."/>
            <person name="Sanka R."/>
            <person name="Kim M."/>
            <person name="Losada L."/>
        </authorList>
    </citation>
    <scope>NUCLEOTIDE SEQUENCE [LARGE SCALE GENOMIC DNA]</scope>
    <source>
        <strain evidence="1 2">00-P-2796</strain>
    </source>
</reference>